<proteinExistence type="predicted"/>
<name>A0A163KRI1_ABSGL</name>
<accession>A0A163KRI1</accession>
<dbReference type="AlphaFoldDB" id="A0A163KRI1"/>
<dbReference type="Proteomes" id="UP000078561">
    <property type="component" value="Unassembled WGS sequence"/>
</dbReference>
<keyword evidence="2" id="KW-1185">Reference proteome</keyword>
<protein>
    <submittedName>
        <fullName evidence="1">Uncharacterized protein</fullName>
    </submittedName>
</protein>
<organism evidence="1">
    <name type="scientific">Absidia glauca</name>
    <name type="common">Pin mould</name>
    <dbReference type="NCBI Taxonomy" id="4829"/>
    <lineage>
        <taxon>Eukaryota</taxon>
        <taxon>Fungi</taxon>
        <taxon>Fungi incertae sedis</taxon>
        <taxon>Mucoromycota</taxon>
        <taxon>Mucoromycotina</taxon>
        <taxon>Mucoromycetes</taxon>
        <taxon>Mucorales</taxon>
        <taxon>Cunninghamellaceae</taxon>
        <taxon>Absidia</taxon>
    </lineage>
</organism>
<dbReference type="InParanoid" id="A0A163KRI1"/>
<sequence>MHMPLDCESKSEAHGGDKLMTLLKRKGKGDGLCLLTAMDFAFQTGRISIPMACACSYGLPEHTIQVLRHFIQWANDTI</sequence>
<evidence type="ECO:0000313" key="2">
    <source>
        <dbReference type="Proteomes" id="UP000078561"/>
    </source>
</evidence>
<evidence type="ECO:0000313" key="1">
    <source>
        <dbReference type="EMBL" id="SAL97709.1"/>
    </source>
</evidence>
<reference evidence="1" key="1">
    <citation type="submission" date="2016-04" db="EMBL/GenBank/DDBJ databases">
        <authorList>
            <person name="Evans L.H."/>
            <person name="Alamgir A."/>
            <person name="Owens N."/>
            <person name="Weber N.D."/>
            <person name="Virtaneva K."/>
            <person name="Barbian K."/>
            <person name="Babar A."/>
            <person name="Rosenke K."/>
        </authorList>
    </citation>
    <scope>NUCLEOTIDE SEQUENCE [LARGE SCALE GENOMIC DNA]</scope>
    <source>
        <strain evidence="1">CBS 101.48</strain>
    </source>
</reference>
<gene>
    <name evidence="1" type="primary">ABSGL_03217.1 scaffold 4278</name>
</gene>
<dbReference type="EMBL" id="LT551908">
    <property type="protein sequence ID" value="SAL97709.1"/>
    <property type="molecule type" value="Genomic_DNA"/>
</dbReference>